<accession>A0A3D8P0X0</accession>
<reference evidence="1 2" key="1">
    <citation type="submission" date="2018-08" db="EMBL/GenBank/DDBJ databases">
        <title>Form III RuBisCO-mediated autotrophy in Thermodesulfobium bacteria.</title>
        <authorList>
            <person name="Toshchakov S.V."/>
            <person name="Kublanov I.V."/>
            <person name="Frolov E."/>
            <person name="Bonch-Osmolovskaya E.A."/>
            <person name="Tourova T.P."/>
            <person name="Chernych N.A."/>
            <person name="Lebedinsky A.V."/>
        </authorList>
    </citation>
    <scope>NUCLEOTIDE SEQUENCE [LARGE SCALE GENOMIC DNA]</scope>
    <source>
        <strain evidence="1 2">SR</strain>
    </source>
</reference>
<comment type="caution">
    <text evidence="1">The sequence shown here is derived from an EMBL/GenBank/DDBJ whole genome shotgun (WGS) entry which is preliminary data.</text>
</comment>
<organism evidence="1 2">
    <name type="scientific">Ammonifex thiophilus</name>
    <dbReference type="NCBI Taxonomy" id="444093"/>
    <lineage>
        <taxon>Bacteria</taxon>
        <taxon>Bacillati</taxon>
        <taxon>Bacillota</taxon>
        <taxon>Clostridia</taxon>
        <taxon>Thermoanaerobacterales</taxon>
        <taxon>Thermoanaerobacteraceae</taxon>
        <taxon>Ammonifex</taxon>
    </lineage>
</organism>
<proteinExistence type="predicted"/>
<gene>
    <name evidence="1" type="ORF">DXX99_10365</name>
</gene>
<name>A0A3D8P0X0_9THEO</name>
<keyword evidence="2" id="KW-1185">Reference proteome</keyword>
<evidence type="ECO:0000313" key="1">
    <source>
        <dbReference type="EMBL" id="RDV80880.1"/>
    </source>
</evidence>
<dbReference type="RefSeq" id="WP_115793407.1">
    <property type="nucleotide sequence ID" value="NZ_QSLN01000029.1"/>
</dbReference>
<protein>
    <submittedName>
        <fullName evidence="1">Uncharacterized protein</fullName>
    </submittedName>
</protein>
<dbReference type="Proteomes" id="UP000256329">
    <property type="component" value="Unassembled WGS sequence"/>
</dbReference>
<dbReference type="AlphaFoldDB" id="A0A3D8P0X0"/>
<evidence type="ECO:0000313" key="2">
    <source>
        <dbReference type="Proteomes" id="UP000256329"/>
    </source>
</evidence>
<sequence>MQNFAIYGNLVMGHPQSLLVMVVVSLLHLPEGGWPFLLLTTLFTHYTGHYSSFRDMLEERPLPAGLLVVALEIADQETERLFGIGQEDLAPGQAAVLV</sequence>
<dbReference type="EMBL" id="QSLN01000029">
    <property type="protein sequence ID" value="RDV80880.1"/>
    <property type="molecule type" value="Genomic_DNA"/>
</dbReference>